<evidence type="ECO:0000256" key="1">
    <source>
        <dbReference type="ARBA" id="ARBA00005417"/>
    </source>
</evidence>
<keyword evidence="8" id="KW-1185">Reference proteome</keyword>
<evidence type="ECO:0000259" key="6">
    <source>
        <dbReference type="PROSITE" id="PS50893"/>
    </source>
</evidence>
<protein>
    <submittedName>
        <fullName evidence="7">ABC transporter ATP-binding protein</fullName>
    </submittedName>
</protein>
<reference evidence="7 8" key="1">
    <citation type="submission" date="2022-04" db="EMBL/GenBank/DDBJ databases">
        <title>Paracoccus sp. YLB-12 draft genome sequence.</title>
        <authorList>
            <person name="Yu L."/>
        </authorList>
    </citation>
    <scope>NUCLEOTIDE SEQUENCE [LARGE SCALE GENOMIC DNA]</scope>
    <source>
        <strain evidence="7 8">YLB-12</strain>
    </source>
</reference>
<evidence type="ECO:0000256" key="5">
    <source>
        <dbReference type="ARBA" id="ARBA00022970"/>
    </source>
</evidence>
<dbReference type="InterPro" id="IPR003439">
    <property type="entry name" value="ABC_transporter-like_ATP-bd"/>
</dbReference>
<dbReference type="GO" id="GO:0005524">
    <property type="term" value="F:ATP binding"/>
    <property type="evidence" value="ECO:0007669"/>
    <property type="project" value="UniProtKB-KW"/>
</dbReference>
<dbReference type="Proteomes" id="UP001320702">
    <property type="component" value="Unassembled WGS sequence"/>
</dbReference>
<dbReference type="InterPro" id="IPR027417">
    <property type="entry name" value="P-loop_NTPase"/>
</dbReference>
<evidence type="ECO:0000256" key="3">
    <source>
        <dbReference type="ARBA" id="ARBA00022741"/>
    </source>
</evidence>
<gene>
    <name evidence="7" type="ORF">MU516_05855</name>
</gene>
<sequence>MLKVQGLQAAYGESQVLHDINLEVAEGEVVTLLGRNGMGKTTTISTIFGLLPARHGRVIVAGTDMTNTAPHRIARAGLGLVPEGRQVFPTLNVRENLIAMARPGQWTLDRVLALFPRLGERMSNRGDQLSGGEQQMLAIGRALMTNPRLVVLDEATEGLAPLIRDEIWACLTQLKAAGESILIVDKNVDALTRFADRHVVIEKGRTVWSGDNAALRATPEIKERFLHV</sequence>
<dbReference type="Gene3D" id="3.40.50.300">
    <property type="entry name" value="P-loop containing nucleotide triphosphate hydrolases"/>
    <property type="match status" value="1"/>
</dbReference>
<dbReference type="SUPFAM" id="SSF52540">
    <property type="entry name" value="P-loop containing nucleoside triphosphate hydrolases"/>
    <property type="match status" value="1"/>
</dbReference>
<evidence type="ECO:0000313" key="8">
    <source>
        <dbReference type="Proteomes" id="UP001320702"/>
    </source>
</evidence>
<keyword evidence="3" id="KW-0547">Nucleotide-binding</keyword>
<dbReference type="SMART" id="SM00382">
    <property type="entry name" value="AAA"/>
    <property type="match status" value="1"/>
</dbReference>
<dbReference type="CDD" id="cd03224">
    <property type="entry name" value="ABC_TM1139_LivF_branched"/>
    <property type="match status" value="1"/>
</dbReference>
<name>A0ABT2K781_9RHOB</name>
<dbReference type="InterPro" id="IPR017871">
    <property type="entry name" value="ABC_transporter-like_CS"/>
</dbReference>
<keyword evidence="5" id="KW-0029">Amino-acid transport</keyword>
<comment type="similarity">
    <text evidence="1">Belongs to the ABC transporter superfamily.</text>
</comment>
<organism evidence="7 8">
    <name type="scientific">Paracoccus maritimus</name>
    <dbReference type="NCBI Taxonomy" id="2933292"/>
    <lineage>
        <taxon>Bacteria</taxon>
        <taxon>Pseudomonadati</taxon>
        <taxon>Pseudomonadota</taxon>
        <taxon>Alphaproteobacteria</taxon>
        <taxon>Rhodobacterales</taxon>
        <taxon>Paracoccaceae</taxon>
        <taxon>Paracoccus</taxon>
    </lineage>
</organism>
<dbReference type="EMBL" id="JANAVZ010000003">
    <property type="protein sequence ID" value="MCT4332388.1"/>
    <property type="molecule type" value="Genomic_DNA"/>
</dbReference>
<feature type="domain" description="ABC transporter" evidence="6">
    <location>
        <begin position="2"/>
        <end position="228"/>
    </location>
</feature>
<accession>A0ABT2K781</accession>
<evidence type="ECO:0000313" key="7">
    <source>
        <dbReference type="EMBL" id="MCT4332388.1"/>
    </source>
</evidence>
<dbReference type="PROSITE" id="PS50893">
    <property type="entry name" value="ABC_TRANSPORTER_2"/>
    <property type="match status" value="1"/>
</dbReference>
<evidence type="ECO:0000256" key="2">
    <source>
        <dbReference type="ARBA" id="ARBA00022448"/>
    </source>
</evidence>
<proteinExistence type="inferred from homology"/>
<dbReference type="PANTHER" id="PTHR43820">
    <property type="entry name" value="HIGH-AFFINITY BRANCHED-CHAIN AMINO ACID TRANSPORT ATP-BINDING PROTEIN LIVF"/>
    <property type="match status" value="1"/>
</dbReference>
<evidence type="ECO:0000256" key="4">
    <source>
        <dbReference type="ARBA" id="ARBA00022840"/>
    </source>
</evidence>
<dbReference type="InterPro" id="IPR003593">
    <property type="entry name" value="AAA+_ATPase"/>
</dbReference>
<dbReference type="Pfam" id="PF00005">
    <property type="entry name" value="ABC_tran"/>
    <property type="match status" value="1"/>
</dbReference>
<dbReference type="RefSeq" id="WP_260276295.1">
    <property type="nucleotide sequence ID" value="NZ_JANAVZ010000003.1"/>
</dbReference>
<dbReference type="PANTHER" id="PTHR43820:SF2">
    <property type="entry name" value="ABC TRANSPORTER ATP-BINDING PROTEIN"/>
    <property type="match status" value="1"/>
</dbReference>
<keyword evidence="4 7" id="KW-0067">ATP-binding</keyword>
<dbReference type="InterPro" id="IPR052156">
    <property type="entry name" value="BCAA_Transport_ATP-bd_LivF"/>
</dbReference>
<comment type="caution">
    <text evidence="7">The sequence shown here is derived from an EMBL/GenBank/DDBJ whole genome shotgun (WGS) entry which is preliminary data.</text>
</comment>
<keyword evidence="2" id="KW-0813">Transport</keyword>
<dbReference type="PROSITE" id="PS00211">
    <property type="entry name" value="ABC_TRANSPORTER_1"/>
    <property type="match status" value="1"/>
</dbReference>